<dbReference type="InterPro" id="IPR000742">
    <property type="entry name" value="EGF"/>
</dbReference>
<sequence length="571" mass="61749">MAAPSFGLHCIDCKIVIQFVLILVFTGNIAISLKRRKVEQNEKDVLLPYPPGRHGPRHGNRFVRDCQPAQYGALTSEITQCKDRSSETKSPVAIVKQFIVETVWPTRSVQGHVAIVSNPLKTISVLEPAGGGCSGKTVALVTETASQHHCLVALNAGFFNTSSKECLGNVVSRGKLVHDSGGIQNAHFGILKNGSLFFGYLAENVLLEDPEPFQQLVGGVIWLVRNGASYVNASRYIECDEVEETGTMNQFIDAVSARTAIAHDQDGQVMFVHVDGKTYHDRGVNLWEFAQLLIELGAVNAVNLDGGGSATMVVNGSVINYPSDACADKAYSCARHVSTVLCAHEPLCEPSNCSGHGDCVRGICQCVGQWRPPFCDILLCDFNNCSQHGVCAPGGCVCDAGWIGEFCDTACPLGTYGVRCAHACKCQHATYCHPRDGSCICKPGYQGLSCDNVCPPGRYGIGCQLKSYCHHECSCDHVTGVCTNTSGIELVESYARCVSQHSLNAYKHSKELLAEYRIWIISAVILSAVAALSIVMNMTLLCSRVSKQSSSASLTYQMVEDDSEQEETEEE</sequence>
<feature type="domain" description="EGF-like" evidence="2">
    <location>
        <begin position="439"/>
        <end position="450"/>
    </location>
</feature>
<dbReference type="PANTHER" id="PTHR40446">
    <property type="entry name" value="N-ACETYLGLUCOSAMINE-1-PHOSPHODIESTER ALPHA-N-ACETYLGLUCOSAMINIDASE"/>
    <property type="match status" value="1"/>
</dbReference>
<dbReference type="Pfam" id="PF09992">
    <property type="entry name" value="NAGPA"/>
    <property type="match status" value="1"/>
</dbReference>
<keyword evidence="1" id="KW-1133">Transmembrane helix</keyword>
<organism evidence="3 4">
    <name type="scientific">Priapulus caudatus</name>
    <name type="common">Priapulid worm</name>
    <dbReference type="NCBI Taxonomy" id="37621"/>
    <lineage>
        <taxon>Eukaryota</taxon>
        <taxon>Metazoa</taxon>
        <taxon>Ecdysozoa</taxon>
        <taxon>Scalidophora</taxon>
        <taxon>Priapulida</taxon>
        <taxon>Priapulimorpha</taxon>
        <taxon>Priapulimorphida</taxon>
        <taxon>Priapulidae</taxon>
        <taxon>Priapulus</taxon>
    </lineage>
</organism>
<feature type="transmembrane region" description="Helical" evidence="1">
    <location>
        <begin position="518"/>
        <end position="541"/>
    </location>
</feature>
<evidence type="ECO:0000313" key="3">
    <source>
        <dbReference type="Proteomes" id="UP000695022"/>
    </source>
</evidence>
<dbReference type="CDD" id="cd00055">
    <property type="entry name" value="EGF_Lam"/>
    <property type="match status" value="1"/>
</dbReference>
<keyword evidence="1" id="KW-0472">Membrane</keyword>
<gene>
    <name evidence="4" type="primary">LOC106812411</name>
</gene>
<dbReference type="InterPro" id="IPR002049">
    <property type="entry name" value="LE_dom"/>
</dbReference>
<evidence type="ECO:0000259" key="2">
    <source>
        <dbReference type="PROSITE" id="PS00022"/>
    </source>
</evidence>
<dbReference type="PANTHER" id="PTHR40446:SF2">
    <property type="entry name" value="N-ACETYLGLUCOSAMINE-1-PHOSPHODIESTER ALPHA-N-ACETYLGLUCOSAMINIDASE"/>
    <property type="match status" value="1"/>
</dbReference>
<evidence type="ECO:0000256" key="1">
    <source>
        <dbReference type="SAM" id="Phobius"/>
    </source>
</evidence>
<keyword evidence="1" id="KW-0812">Transmembrane</keyword>
<keyword evidence="3" id="KW-1185">Reference proteome</keyword>
<accession>A0ABM1EHV0</accession>
<dbReference type="RefSeq" id="XP_014671771.1">
    <property type="nucleotide sequence ID" value="XM_014816285.1"/>
</dbReference>
<dbReference type="Proteomes" id="UP000695022">
    <property type="component" value="Unplaced"/>
</dbReference>
<feature type="transmembrane region" description="Helical" evidence="1">
    <location>
        <begin position="15"/>
        <end position="33"/>
    </location>
</feature>
<dbReference type="SMART" id="SM00181">
    <property type="entry name" value="EGF"/>
    <property type="match status" value="3"/>
</dbReference>
<protein>
    <submittedName>
        <fullName evidence="4">N-acetylglucosamine-1-phosphodiester alpha-N-acetylglucosaminidase-like</fullName>
    </submittedName>
</protein>
<evidence type="ECO:0000313" key="4">
    <source>
        <dbReference type="RefSeq" id="XP_014671771.1"/>
    </source>
</evidence>
<reference evidence="4" key="1">
    <citation type="submission" date="2025-08" db="UniProtKB">
        <authorList>
            <consortium name="RefSeq"/>
        </authorList>
    </citation>
    <scope>IDENTIFICATION</scope>
</reference>
<dbReference type="PROSITE" id="PS00022">
    <property type="entry name" value="EGF_1"/>
    <property type="match status" value="2"/>
</dbReference>
<dbReference type="Gene3D" id="2.170.300.10">
    <property type="entry name" value="Tie2 ligand-binding domain superfamily"/>
    <property type="match status" value="1"/>
</dbReference>
<feature type="domain" description="EGF-like" evidence="2">
    <location>
        <begin position="396"/>
        <end position="407"/>
    </location>
</feature>
<dbReference type="InterPro" id="IPR018711">
    <property type="entry name" value="NAGPA"/>
</dbReference>
<dbReference type="Pfam" id="PF23106">
    <property type="entry name" value="EGF_Teneurin"/>
    <property type="match status" value="1"/>
</dbReference>
<dbReference type="GeneID" id="106812411"/>
<name>A0ABM1EHV0_PRICU</name>
<proteinExistence type="predicted"/>